<dbReference type="EMBL" id="MEWR01000023">
    <property type="protein sequence ID" value="OGC81605.1"/>
    <property type="molecule type" value="Genomic_DNA"/>
</dbReference>
<evidence type="ECO:0000313" key="2">
    <source>
        <dbReference type="Proteomes" id="UP000177614"/>
    </source>
</evidence>
<organism evidence="1 2">
    <name type="scientific">Candidatus Abawacabacteria bacterium RBG_16_42_10</name>
    <dbReference type="NCBI Taxonomy" id="1817814"/>
    <lineage>
        <taxon>Bacteria</taxon>
        <taxon>Candidatus Abawacaibacteriota</taxon>
    </lineage>
</organism>
<dbReference type="AlphaFoldDB" id="A0A1F4XIN6"/>
<sequence length="149" mass="16862">MHASTKTPAPVPELSIDEAFQKMPGHHRSYIASLVPHWHPEPSPENNVQMSGAALLLLDILLAGAEDNEGLRDYYFRIEICRIEHECGIPRNHLETALKTATEKHWISQSDDKYYITGNGIEALRFIGARHLKEEVAKARKRIQDLDIG</sequence>
<evidence type="ECO:0000313" key="1">
    <source>
        <dbReference type="EMBL" id="OGC81605.1"/>
    </source>
</evidence>
<proteinExistence type="predicted"/>
<gene>
    <name evidence="1" type="ORF">A2V81_05010</name>
</gene>
<dbReference type="Proteomes" id="UP000177614">
    <property type="component" value="Unassembled WGS sequence"/>
</dbReference>
<comment type="caution">
    <text evidence="1">The sequence shown here is derived from an EMBL/GenBank/DDBJ whole genome shotgun (WGS) entry which is preliminary data.</text>
</comment>
<reference evidence="1 2" key="1">
    <citation type="journal article" date="2016" name="Nat. Commun.">
        <title>Thousands of microbial genomes shed light on interconnected biogeochemical processes in an aquifer system.</title>
        <authorList>
            <person name="Anantharaman K."/>
            <person name="Brown C.T."/>
            <person name="Hug L.A."/>
            <person name="Sharon I."/>
            <person name="Castelle C.J."/>
            <person name="Probst A.J."/>
            <person name="Thomas B.C."/>
            <person name="Singh A."/>
            <person name="Wilkins M.J."/>
            <person name="Karaoz U."/>
            <person name="Brodie E.L."/>
            <person name="Williams K.H."/>
            <person name="Hubbard S.S."/>
            <person name="Banfield J.F."/>
        </authorList>
    </citation>
    <scope>NUCLEOTIDE SEQUENCE [LARGE SCALE GENOMIC DNA]</scope>
</reference>
<accession>A0A1F4XIN6</accession>
<protein>
    <submittedName>
        <fullName evidence="1">Uncharacterized protein</fullName>
    </submittedName>
</protein>
<name>A0A1F4XIN6_9BACT</name>
<dbReference type="STRING" id="1817814.A2V81_05010"/>